<dbReference type="GO" id="GO:0090162">
    <property type="term" value="P:establishment of epithelial cell polarity"/>
    <property type="evidence" value="ECO:0007669"/>
    <property type="project" value="InterPro"/>
</dbReference>
<dbReference type="PANTHER" id="PTHR46079:SF2">
    <property type="entry name" value="FERM DOMAIN-CONTAINING PROTEIN"/>
    <property type="match status" value="1"/>
</dbReference>
<dbReference type="InterPro" id="IPR029071">
    <property type="entry name" value="Ubiquitin-like_domsf"/>
</dbReference>
<dbReference type="SUPFAM" id="SSF47031">
    <property type="entry name" value="Second domain of FERM"/>
    <property type="match status" value="1"/>
</dbReference>
<name>A0A1I8JEI5_9PLAT</name>
<feature type="domain" description="FERM" evidence="1">
    <location>
        <begin position="1"/>
        <end position="157"/>
    </location>
</feature>
<organism evidence="2 3">
    <name type="scientific">Macrostomum lignano</name>
    <dbReference type="NCBI Taxonomy" id="282301"/>
    <lineage>
        <taxon>Eukaryota</taxon>
        <taxon>Metazoa</taxon>
        <taxon>Spiralia</taxon>
        <taxon>Lophotrochozoa</taxon>
        <taxon>Platyhelminthes</taxon>
        <taxon>Rhabditophora</taxon>
        <taxon>Macrostomorpha</taxon>
        <taxon>Macrostomida</taxon>
        <taxon>Macrostomidae</taxon>
        <taxon>Macrostomum</taxon>
    </lineage>
</organism>
<dbReference type="InterPro" id="IPR035963">
    <property type="entry name" value="FERM_2"/>
</dbReference>
<dbReference type="CDD" id="cd14473">
    <property type="entry name" value="FERM_B-lobe"/>
    <property type="match status" value="1"/>
</dbReference>
<dbReference type="Pfam" id="PF09379">
    <property type="entry name" value="FERM_N"/>
    <property type="match status" value="1"/>
</dbReference>
<protein>
    <submittedName>
        <fullName evidence="3">FERM domain-containing protein</fullName>
    </submittedName>
</protein>
<evidence type="ECO:0000313" key="2">
    <source>
        <dbReference type="Proteomes" id="UP000095280"/>
    </source>
</evidence>
<evidence type="ECO:0000313" key="3">
    <source>
        <dbReference type="WBParaSite" id="maker-uti_cns_0046878-snap-gene-0.4-mRNA-1"/>
    </source>
</evidence>
<dbReference type="InterPro" id="IPR047176">
    <property type="entry name" value="FRMD4A/B"/>
</dbReference>
<dbReference type="Gene3D" id="3.10.20.90">
    <property type="entry name" value="Phosphatidylinositol 3-kinase Catalytic Subunit, Chain A, domain 1"/>
    <property type="match status" value="1"/>
</dbReference>
<dbReference type="InterPro" id="IPR018979">
    <property type="entry name" value="FERM_N"/>
</dbReference>
<evidence type="ECO:0000259" key="1">
    <source>
        <dbReference type="PROSITE" id="PS50057"/>
    </source>
</evidence>
<dbReference type="PANTHER" id="PTHR46079">
    <property type="entry name" value="FERM DOMAIN-CONTAINING PROTEIN 4"/>
    <property type="match status" value="1"/>
</dbReference>
<dbReference type="WBParaSite" id="maker-uti_cns_0046878-snap-gene-0.4-mRNA-1">
    <property type="protein sequence ID" value="maker-uti_cns_0046878-snap-gene-0.4-mRNA-1"/>
    <property type="gene ID" value="maker-uti_cns_0046878-snap-gene-0.4"/>
</dbReference>
<dbReference type="Pfam" id="PF00373">
    <property type="entry name" value="FERM_M"/>
    <property type="match status" value="1"/>
</dbReference>
<dbReference type="AlphaFoldDB" id="A0A1I8JEI5"/>
<dbReference type="SUPFAM" id="SSF54236">
    <property type="entry name" value="Ubiquitin-like"/>
    <property type="match status" value="1"/>
</dbReference>
<dbReference type="PROSITE" id="PS50057">
    <property type="entry name" value="FERM_3"/>
    <property type="match status" value="1"/>
</dbReference>
<keyword evidence="2" id="KW-1185">Reference proteome</keyword>
<reference evidence="3" key="1">
    <citation type="submission" date="2016-11" db="UniProtKB">
        <authorList>
            <consortium name="WormBaseParasite"/>
        </authorList>
    </citation>
    <scope>IDENTIFICATION</scope>
</reference>
<dbReference type="Gene3D" id="1.20.80.10">
    <property type="match status" value="1"/>
</dbReference>
<sequence length="157" mass="18011">PKLVASELLDLVCSQLMLQDRRCFGLCFQQQQQQSSLSSTASNNLCWLPRPLRVLDCEACKRSDAPVLEFRVKHFPPSLAELSDRRLSELFYLQCRQLIYNDDLLCDSDAQVFQLAALVLLAEHGDFVNNTTAIADLRQHCLFPVSLLQRHPSLEYW</sequence>
<dbReference type="InterPro" id="IPR014352">
    <property type="entry name" value="FERM/acyl-CoA-bd_prot_sf"/>
</dbReference>
<dbReference type="InterPro" id="IPR000299">
    <property type="entry name" value="FERM_domain"/>
</dbReference>
<dbReference type="InterPro" id="IPR019748">
    <property type="entry name" value="FERM_central"/>
</dbReference>
<dbReference type="Proteomes" id="UP000095280">
    <property type="component" value="Unplaced"/>
</dbReference>
<accession>A0A1I8JEI5</accession>
<proteinExistence type="predicted"/>